<evidence type="ECO:0000313" key="2">
    <source>
        <dbReference type="Proteomes" id="UP000824890"/>
    </source>
</evidence>
<feature type="non-terminal residue" evidence="1">
    <location>
        <position position="1"/>
    </location>
</feature>
<dbReference type="EMBL" id="JAGKQM010000017">
    <property type="protein sequence ID" value="KAH0867171.1"/>
    <property type="molecule type" value="Genomic_DNA"/>
</dbReference>
<proteinExistence type="predicted"/>
<sequence>YFEIADFLRAKNGPRLSYAWRSIQFGKELLSQRLRKHVGNSRTVSVWIDRWIKGDVRRTPLMKIIFVDLELKNLDKLQELFYEEDHSRILAMKTVCCTTDMAAILAPLMKNIFVDLELKVCDLIDFQNKRWNLDKLQELFYEEDRSRILAMKTVFDQEDYWVCFTTDMAAILQVWALDNVPYPESGFDKVSHYSNFHMLMVMMKMKNGNIPEKVRNVIPWIVWYLWKFR</sequence>
<evidence type="ECO:0000313" key="1">
    <source>
        <dbReference type="EMBL" id="KAH0867171.1"/>
    </source>
</evidence>
<reference evidence="1 2" key="1">
    <citation type="submission" date="2021-05" db="EMBL/GenBank/DDBJ databases">
        <title>Genome Assembly of Synthetic Allotetraploid Brassica napus Reveals Homoeologous Exchanges between Subgenomes.</title>
        <authorList>
            <person name="Davis J.T."/>
        </authorList>
    </citation>
    <scope>NUCLEOTIDE SEQUENCE [LARGE SCALE GENOMIC DNA]</scope>
    <source>
        <strain evidence="2">cv. Da-Ae</strain>
        <tissue evidence="1">Seedling</tissue>
    </source>
</reference>
<comment type="caution">
    <text evidence="1">The sequence shown here is derived from an EMBL/GenBank/DDBJ whole genome shotgun (WGS) entry which is preliminary data.</text>
</comment>
<protein>
    <submittedName>
        <fullName evidence="1">Uncharacterized protein</fullName>
    </submittedName>
</protein>
<gene>
    <name evidence="1" type="ORF">HID58_074193</name>
</gene>
<dbReference type="Proteomes" id="UP000824890">
    <property type="component" value="Unassembled WGS sequence"/>
</dbReference>
<accession>A0ABQ7YG13</accession>
<keyword evidence="2" id="KW-1185">Reference proteome</keyword>
<organism evidence="1 2">
    <name type="scientific">Brassica napus</name>
    <name type="common">Rape</name>
    <dbReference type="NCBI Taxonomy" id="3708"/>
    <lineage>
        <taxon>Eukaryota</taxon>
        <taxon>Viridiplantae</taxon>
        <taxon>Streptophyta</taxon>
        <taxon>Embryophyta</taxon>
        <taxon>Tracheophyta</taxon>
        <taxon>Spermatophyta</taxon>
        <taxon>Magnoliopsida</taxon>
        <taxon>eudicotyledons</taxon>
        <taxon>Gunneridae</taxon>
        <taxon>Pentapetalae</taxon>
        <taxon>rosids</taxon>
        <taxon>malvids</taxon>
        <taxon>Brassicales</taxon>
        <taxon>Brassicaceae</taxon>
        <taxon>Brassiceae</taxon>
        <taxon>Brassica</taxon>
    </lineage>
</organism>
<feature type="non-terminal residue" evidence="1">
    <location>
        <position position="229"/>
    </location>
</feature>
<name>A0ABQ7YG13_BRANA</name>